<sequence length="177" mass="20298">MAEDIDDLLEEVESKFLTKDKKSSKSKSNRKEKRDNDYDIDDLLDDIKVEPIPKTSVVSVPNGTTDFRPASGKKCFPVYLGGSMCSQGMANSFSQRTCDKMRCTSCDFKVCSFDNFEWHKDTDYLFLRNNAPDYERLKSHLDPKNGSRAYCCQCSHRSVRELTKLADPQLKWVCGKH</sequence>
<proteinExistence type="predicted"/>
<comment type="subcellular location">
    <subcellularLocation>
        <location evidence="2">Cytoplasm</location>
    </subcellularLocation>
    <subcellularLocation>
        <location evidence="1">Photoreceptor inner segment</location>
    </subcellularLocation>
</comment>
<accession>A0A8B8ESR6</accession>
<dbReference type="InterPro" id="IPR029239">
    <property type="entry name" value="CFAP418"/>
</dbReference>
<reference evidence="7" key="1">
    <citation type="submission" date="2025-08" db="UniProtKB">
        <authorList>
            <consortium name="RefSeq"/>
        </authorList>
    </citation>
    <scope>IDENTIFICATION</scope>
    <source>
        <tissue evidence="7">Whole sample</tissue>
    </source>
</reference>
<dbReference type="GO" id="GO:0005829">
    <property type="term" value="C:cytosol"/>
    <property type="evidence" value="ECO:0007669"/>
    <property type="project" value="TreeGrafter"/>
</dbReference>
<evidence type="ECO:0000256" key="2">
    <source>
        <dbReference type="ARBA" id="ARBA00004496"/>
    </source>
</evidence>
<dbReference type="KEGG" id="cvn:111136417"/>
<name>A0A8B8ESR6_CRAVI</name>
<dbReference type="GO" id="GO:0001917">
    <property type="term" value="C:photoreceptor inner segment"/>
    <property type="evidence" value="ECO:0007669"/>
    <property type="project" value="UniProtKB-SubCell"/>
</dbReference>
<evidence type="ECO:0000256" key="3">
    <source>
        <dbReference type="ARBA" id="ARBA00022490"/>
    </source>
</evidence>
<evidence type="ECO:0000256" key="1">
    <source>
        <dbReference type="ARBA" id="ARBA00004437"/>
    </source>
</evidence>
<protein>
    <recommendedName>
        <fullName evidence="5">Cilia- and flagella-associated protein 418</fullName>
    </recommendedName>
</protein>
<organism evidence="6 7">
    <name type="scientific">Crassostrea virginica</name>
    <name type="common">Eastern oyster</name>
    <dbReference type="NCBI Taxonomy" id="6565"/>
    <lineage>
        <taxon>Eukaryota</taxon>
        <taxon>Metazoa</taxon>
        <taxon>Spiralia</taxon>
        <taxon>Lophotrochozoa</taxon>
        <taxon>Mollusca</taxon>
        <taxon>Bivalvia</taxon>
        <taxon>Autobranchia</taxon>
        <taxon>Pteriomorphia</taxon>
        <taxon>Ostreida</taxon>
        <taxon>Ostreoidea</taxon>
        <taxon>Ostreidae</taxon>
        <taxon>Crassostrea</taxon>
    </lineage>
</organism>
<keyword evidence="6" id="KW-1185">Reference proteome</keyword>
<dbReference type="PANTHER" id="PTHR33958">
    <property type="entry name" value="PROTEIN C8ORF37"/>
    <property type="match status" value="1"/>
</dbReference>
<dbReference type="PANTHER" id="PTHR33958:SF1">
    <property type="entry name" value="CILIA- AND FLAGELLA-ASSOCIATED PROTEIN 418"/>
    <property type="match status" value="1"/>
</dbReference>
<dbReference type="RefSeq" id="XP_022342962.1">
    <property type="nucleotide sequence ID" value="XM_022487254.1"/>
</dbReference>
<evidence type="ECO:0000313" key="7">
    <source>
        <dbReference type="RefSeq" id="XP_022342962.1"/>
    </source>
</evidence>
<dbReference type="AlphaFoldDB" id="A0A8B8ESR6"/>
<evidence type="ECO:0000313" key="6">
    <source>
        <dbReference type="Proteomes" id="UP000694844"/>
    </source>
</evidence>
<keyword evidence="3" id="KW-0963">Cytoplasm</keyword>
<evidence type="ECO:0000256" key="5">
    <source>
        <dbReference type="ARBA" id="ARBA00026215"/>
    </source>
</evidence>
<dbReference type="Proteomes" id="UP000694844">
    <property type="component" value="Chromosome 5"/>
</dbReference>
<evidence type="ECO:0000256" key="4">
    <source>
        <dbReference type="ARBA" id="ARBA00024819"/>
    </source>
</evidence>
<dbReference type="OrthoDB" id="259905at2759"/>
<dbReference type="GeneID" id="111136417"/>
<gene>
    <name evidence="7" type="primary">LOC111136417</name>
</gene>
<comment type="function">
    <text evidence="4">May be involved in photoreceptor outer segment disk morphogenesis.</text>
</comment>
<dbReference type="Pfam" id="PF14996">
    <property type="entry name" value="RMP"/>
    <property type="match status" value="1"/>
</dbReference>